<comment type="caution">
    <text evidence="1">The sequence shown here is derived from an EMBL/GenBank/DDBJ whole genome shotgun (WGS) entry which is preliminary data.</text>
</comment>
<reference evidence="1" key="2">
    <citation type="submission" date="2022-01" db="EMBL/GenBank/DDBJ databases">
        <authorList>
            <person name="Yamashiro T."/>
            <person name="Shiraishi A."/>
            <person name="Satake H."/>
            <person name="Nakayama K."/>
        </authorList>
    </citation>
    <scope>NUCLEOTIDE SEQUENCE</scope>
</reference>
<evidence type="ECO:0000313" key="1">
    <source>
        <dbReference type="EMBL" id="GJT28024.1"/>
    </source>
</evidence>
<evidence type="ECO:0000313" key="2">
    <source>
        <dbReference type="Proteomes" id="UP001151760"/>
    </source>
</evidence>
<keyword evidence="2" id="KW-1185">Reference proteome</keyword>
<dbReference type="Proteomes" id="UP001151760">
    <property type="component" value="Unassembled WGS sequence"/>
</dbReference>
<accession>A0ABQ5CMU4</accession>
<protein>
    <recommendedName>
        <fullName evidence="3">Integrase, catalytic region, zinc finger, CCHC-type, peptidase aspartic, catalytic</fullName>
    </recommendedName>
</protein>
<evidence type="ECO:0008006" key="3">
    <source>
        <dbReference type="Google" id="ProtNLM"/>
    </source>
</evidence>
<proteinExistence type="predicted"/>
<sequence length="160" mass="17853">MSMKPLQVNTKFMNHLQPEWGKFMTDVKLVKDMHKKNFDQLYAYLRQHEAHANEGRQTQGYAGNGARGEGVILDEEQMAFLADDGERIATGQDTQALTTITIFQTADLDAFDSDCDEAPSTSAVLMAKLSTYDSDVLLEVPNPATYQANNNVIDQSVQEM</sequence>
<name>A0ABQ5CMU4_9ASTR</name>
<gene>
    <name evidence="1" type="ORF">Tco_0908299</name>
</gene>
<reference evidence="1" key="1">
    <citation type="journal article" date="2022" name="Int. J. Mol. Sci.">
        <title>Draft Genome of Tanacetum Coccineum: Genomic Comparison of Closely Related Tanacetum-Family Plants.</title>
        <authorList>
            <person name="Yamashiro T."/>
            <person name="Shiraishi A."/>
            <person name="Nakayama K."/>
            <person name="Satake H."/>
        </authorList>
    </citation>
    <scope>NUCLEOTIDE SEQUENCE</scope>
</reference>
<organism evidence="1 2">
    <name type="scientific">Tanacetum coccineum</name>
    <dbReference type="NCBI Taxonomy" id="301880"/>
    <lineage>
        <taxon>Eukaryota</taxon>
        <taxon>Viridiplantae</taxon>
        <taxon>Streptophyta</taxon>
        <taxon>Embryophyta</taxon>
        <taxon>Tracheophyta</taxon>
        <taxon>Spermatophyta</taxon>
        <taxon>Magnoliopsida</taxon>
        <taxon>eudicotyledons</taxon>
        <taxon>Gunneridae</taxon>
        <taxon>Pentapetalae</taxon>
        <taxon>asterids</taxon>
        <taxon>campanulids</taxon>
        <taxon>Asterales</taxon>
        <taxon>Asteraceae</taxon>
        <taxon>Asteroideae</taxon>
        <taxon>Anthemideae</taxon>
        <taxon>Anthemidinae</taxon>
        <taxon>Tanacetum</taxon>
    </lineage>
</organism>
<dbReference type="EMBL" id="BQNB010014427">
    <property type="protein sequence ID" value="GJT28024.1"/>
    <property type="molecule type" value="Genomic_DNA"/>
</dbReference>